<dbReference type="InterPro" id="IPR011011">
    <property type="entry name" value="Znf_FYVE_PHD"/>
</dbReference>
<dbReference type="HAMAP" id="MF_01315">
    <property type="entry name" value="Ribosomal_uS13"/>
    <property type="match status" value="1"/>
</dbReference>
<evidence type="ECO:0000256" key="8">
    <source>
        <dbReference type="ARBA" id="ARBA00022980"/>
    </source>
</evidence>
<feature type="compositionally biased region" description="Basic and acidic residues" evidence="12">
    <location>
        <begin position="142"/>
        <end position="167"/>
    </location>
</feature>
<dbReference type="Pfam" id="PF23209">
    <property type="entry name" value="IDM1_C"/>
    <property type="match status" value="2"/>
</dbReference>
<dbReference type="GO" id="GO:0003677">
    <property type="term" value="F:DNA binding"/>
    <property type="evidence" value="ECO:0007669"/>
    <property type="project" value="UniProtKB-UniRule"/>
</dbReference>
<feature type="compositionally biased region" description="Basic and acidic residues" evidence="12">
    <location>
        <begin position="510"/>
        <end position="521"/>
    </location>
</feature>
<dbReference type="SMART" id="SM00249">
    <property type="entry name" value="PHD"/>
    <property type="match status" value="2"/>
</dbReference>
<feature type="domain" description="PHD-type" evidence="13">
    <location>
        <begin position="974"/>
        <end position="1019"/>
    </location>
</feature>
<feature type="compositionally biased region" description="Basic and acidic residues" evidence="12">
    <location>
        <begin position="301"/>
        <end position="325"/>
    </location>
</feature>
<dbReference type="InterPro" id="IPR003851">
    <property type="entry name" value="Znf_Dof"/>
</dbReference>
<gene>
    <name evidence="15" type="ORF">RHSIM_Rhsim13G0026300</name>
</gene>
<feature type="region of interest" description="Disordered" evidence="12">
    <location>
        <begin position="774"/>
        <end position="850"/>
    </location>
</feature>
<feature type="compositionally biased region" description="Basic and acidic residues" evidence="12">
    <location>
        <begin position="40"/>
        <end position="49"/>
    </location>
</feature>
<dbReference type="Pfam" id="PF00628">
    <property type="entry name" value="PHD"/>
    <property type="match status" value="1"/>
</dbReference>
<dbReference type="FunFam" id="4.10.910.10:FF:000002">
    <property type="entry name" value="40S ribosomal protein S18"/>
    <property type="match status" value="1"/>
</dbReference>
<feature type="compositionally biased region" description="Basic residues" evidence="12">
    <location>
        <begin position="494"/>
        <end position="509"/>
    </location>
</feature>
<dbReference type="SUPFAM" id="SSF57903">
    <property type="entry name" value="FYVE/PHD zinc finger"/>
    <property type="match status" value="1"/>
</dbReference>
<dbReference type="Pfam" id="PF00416">
    <property type="entry name" value="Ribosomal_S13"/>
    <property type="match status" value="1"/>
</dbReference>
<keyword evidence="6 11" id="KW-0863">Zinc-finger</keyword>
<dbReference type="Proteomes" id="UP000626092">
    <property type="component" value="Unassembled WGS sequence"/>
</dbReference>
<feature type="compositionally biased region" description="Polar residues" evidence="12">
    <location>
        <begin position="17"/>
        <end position="30"/>
    </location>
</feature>
<dbReference type="GO" id="GO:0005634">
    <property type="term" value="C:nucleus"/>
    <property type="evidence" value="ECO:0007669"/>
    <property type="project" value="UniProtKB-SubCell"/>
</dbReference>
<name>A0A834L7L7_RHOSS</name>
<keyword evidence="4" id="KW-0963">Cytoplasm</keyword>
<evidence type="ECO:0000256" key="4">
    <source>
        <dbReference type="ARBA" id="ARBA00022490"/>
    </source>
</evidence>
<dbReference type="InterPro" id="IPR054292">
    <property type="entry name" value="DUF7028"/>
</dbReference>
<dbReference type="PROSITE" id="PS50884">
    <property type="entry name" value="ZF_DOF_2"/>
    <property type="match status" value="3"/>
</dbReference>
<dbReference type="PANTHER" id="PTHR46309">
    <property type="entry name" value="PHD FINGER PROTEIN 12"/>
    <property type="match status" value="1"/>
</dbReference>
<feature type="region of interest" description="Disordered" evidence="12">
    <location>
        <begin position="263"/>
        <end position="328"/>
    </location>
</feature>
<dbReference type="PROSITE" id="PS50159">
    <property type="entry name" value="RIBOSOMAL_S13_2"/>
    <property type="match status" value="1"/>
</dbReference>
<dbReference type="InterPro" id="IPR010979">
    <property type="entry name" value="Ribosomal_uS13-like_H2TH"/>
</dbReference>
<keyword evidence="10" id="KW-0687">Ribonucleoprotein</keyword>
<comment type="caution">
    <text evidence="15">The sequence shown here is derived from an EMBL/GenBank/DDBJ whole genome shotgun (WGS) entry which is preliminary data.</text>
</comment>
<feature type="region of interest" description="Disordered" evidence="12">
    <location>
        <begin position="14"/>
        <end position="49"/>
    </location>
</feature>
<dbReference type="EMBL" id="WJXA01000013">
    <property type="protein sequence ID" value="KAF7121122.1"/>
    <property type="molecule type" value="Genomic_DNA"/>
</dbReference>
<dbReference type="GO" id="GO:0008270">
    <property type="term" value="F:zinc ion binding"/>
    <property type="evidence" value="ECO:0007669"/>
    <property type="project" value="UniProtKB-KW"/>
</dbReference>
<comment type="similarity">
    <text evidence="3">Belongs to the universal ribosomal protein uS13 family.</text>
</comment>
<keyword evidence="7" id="KW-0862">Zinc</keyword>
<dbReference type="InterPro" id="IPR056511">
    <property type="entry name" value="IDM1_C"/>
</dbReference>
<dbReference type="InterPro" id="IPR019787">
    <property type="entry name" value="Znf_PHD-finger"/>
</dbReference>
<evidence type="ECO:0000256" key="11">
    <source>
        <dbReference type="PROSITE-ProRule" id="PRU00071"/>
    </source>
</evidence>
<feature type="compositionally biased region" description="Basic and acidic residues" evidence="12">
    <location>
        <begin position="282"/>
        <end position="291"/>
    </location>
</feature>
<reference evidence="15" key="1">
    <citation type="submission" date="2019-11" db="EMBL/GenBank/DDBJ databases">
        <authorList>
            <person name="Liu Y."/>
            <person name="Hou J."/>
            <person name="Li T.-Q."/>
            <person name="Guan C.-H."/>
            <person name="Wu X."/>
            <person name="Wu H.-Z."/>
            <person name="Ling F."/>
            <person name="Zhang R."/>
            <person name="Shi X.-G."/>
            <person name="Ren J.-P."/>
            <person name="Chen E.-F."/>
            <person name="Sun J.-M."/>
        </authorList>
    </citation>
    <scope>NUCLEOTIDE SEQUENCE</scope>
    <source>
        <strain evidence="15">Adult_tree_wgs_1</strain>
        <tissue evidence="15">Leaves</tissue>
    </source>
</reference>
<dbReference type="InterPro" id="IPR042163">
    <property type="entry name" value="PHF12"/>
</dbReference>
<dbReference type="GO" id="GO:0005737">
    <property type="term" value="C:cytoplasm"/>
    <property type="evidence" value="ECO:0007669"/>
    <property type="project" value="UniProtKB-SubCell"/>
</dbReference>
<feature type="domain" description="Dof-type" evidence="14">
    <location>
        <begin position="56"/>
        <end position="110"/>
    </location>
</feature>
<evidence type="ECO:0000256" key="10">
    <source>
        <dbReference type="ARBA" id="ARBA00023274"/>
    </source>
</evidence>
<dbReference type="GO" id="GO:0005840">
    <property type="term" value="C:ribosome"/>
    <property type="evidence" value="ECO:0007669"/>
    <property type="project" value="UniProtKB-KW"/>
</dbReference>
<dbReference type="GO" id="GO:0003735">
    <property type="term" value="F:structural constituent of ribosome"/>
    <property type="evidence" value="ECO:0007669"/>
    <property type="project" value="InterPro"/>
</dbReference>
<keyword evidence="11" id="KW-0238">DNA-binding</keyword>
<evidence type="ECO:0000256" key="1">
    <source>
        <dbReference type="ARBA" id="ARBA00004123"/>
    </source>
</evidence>
<evidence type="ECO:0000256" key="3">
    <source>
        <dbReference type="ARBA" id="ARBA00008080"/>
    </source>
</evidence>
<dbReference type="Gene3D" id="1.10.8.50">
    <property type="match status" value="1"/>
</dbReference>
<dbReference type="OrthoDB" id="429143at2759"/>
<evidence type="ECO:0000256" key="9">
    <source>
        <dbReference type="ARBA" id="ARBA00023242"/>
    </source>
</evidence>
<comment type="subcellular location">
    <subcellularLocation>
        <location evidence="2">Cytoplasm</location>
    </subcellularLocation>
    <subcellularLocation>
        <location evidence="1 11">Nucleus</location>
    </subcellularLocation>
</comment>
<evidence type="ECO:0000256" key="5">
    <source>
        <dbReference type="ARBA" id="ARBA00022723"/>
    </source>
</evidence>
<dbReference type="InterPro" id="IPR001892">
    <property type="entry name" value="Ribosomal_uS13"/>
</dbReference>
<dbReference type="FunFam" id="1.10.8.50:FF:000002">
    <property type="entry name" value="40S ribosomal protein S18"/>
    <property type="match status" value="1"/>
</dbReference>
<evidence type="ECO:0000256" key="12">
    <source>
        <dbReference type="SAM" id="MobiDB-lite"/>
    </source>
</evidence>
<feature type="domain" description="Dof-type" evidence="14">
    <location>
        <begin position="172"/>
        <end position="226"/>
    </location>
</feature>
<keyword evidence="9 11" id="KW-0539">Nucleus</keyword>
<accession>A0A834L7L7</accession>
<feature type="compositionally biased region" description="Basic residues" evidence="12">
    <location>
        <begin position="789"/>
        <end position="809"/>
    </location>
</feature>
<feature type="region of interest" description="Disordered" evidence="12">
    <location>
        <begin position="421"/>
        <end position="521"/>
    </location>
</feature>
<feature type="compositionally biased region" description="Basic and acidic residues" evidence="12">
    <location>
        <begin position="465"/>
        <end position="493"/>
    </location>
</feature>
<dbReference type="Pfam" id="PF22970">
    <property type="entry name" value="DUF7028"/>
    <property type="match status" value="1"/>
</dbReference>
<dbReference type="PROSITE" id="PS50016">
    <property type="entry name" value="ZF_PHD_2"/>
    <property type="match status" value="1"/>
</dbReference>
<dbReference type="InterPro" id="IPR018269">
    <property type="entry name" value="Ribosomal_uS13_CS"/>
</dbReference>
<protein>
    <submittedName>
        <fullName evidence="15">Uncharacterized protein</fullName>
    </submittedName>
</protein>
<organism evidence="15 16">
    <name type="scientific">Rhododendron simsii</name>
    <name type="common">Sims's rhododendron</name>
    <dbReference type="NCBI Taxonomy" id="118357"/>
    <lineage>
        <taxon>Eukaryota</taxon>
        <taxon>Viridiplantae</taxon>
        <taxon>Streptophyta</taxon>
        <taxon>Embryophyta</taxon>
        <taxon>Tracheophyta</taxon>
        <taxon>Spermatophyta</taxon>
        <taxon>Magnoliopsida</taxon>
        <taxon>eudicotyledons</taxon>
        <taxon>Gunneridae</taxon>
        <taxon>Pentapetalae</taxon>
        <taxon>asterids</taxon>
        <taxon>Ericales</taxon>
        <taxon>Ericaceae</taxon>
        <taxon>Ericoideae</taxon>
        <taxon>Rhodoreae</taxon>
        <taxon>Rhododendron</taxon>
    </lineage>
</organism>
<dbReference type="GO" id="GO:1990904">
    <property type="term" value="C:ribonucleoprotein complex"/>
    <property type="evidence" value="ECO:0007669"/>
    <property type="project" value="UniProtKB-KW"/>
</dbReference>
<evidence type="ECO:0000259" key="13">
    <source>
        <dbReference type="PROSITE" id="PS50016"/>
    </source>
</evidence>
<dbReference type="SUPFAM" id="SSF46946">
    <property type="entry name" value="S13-like H2TH domain"/>
    <property type="match status" value="1"/>
</dbReference>
<dbReference type="NCBIfam" id="NF003140">
    <property type="entry name" value="PRK04053.1"/>
    <property type="match status" value="1"/>
</dbReference>
<dbReference type="GO" id="GO:0003714">
    <property type="term" value="F:transcription corepressor activity"/>
    <property type="evidence" value="ECO:0007669"/>
    <property type="project" value="InterPro"/>
</dbReference>
<feature type="domain" description="Dof-type" evidence="14">
    <location>
        <begin position="384"/>
        <end position="438"/>
    </location>
</feature>
<feature type="region of interest" description="Disordered" evidence="12">
    <location>
        <begin position="116"/>
        <end position="167"/>
    </location>
</feature>
<dbReference type="GO" id="GO:0006412">
    <property type="term" value="P:translation"/>
    <property type="evidence" value="ECO:0007669"/>
    <property type="project" value="InterPro"/>
</dbReference>
<sequence>MREGLRSNVMAAKQENVIVSANDNVDSGTSKGDDITSDSEGDKTKKELELEPMDHLPCPRCNSIDTKFLLYSNSKHSPPRHCCRSCRHSWTQGGTPYIKDSSIGRNFERRFEHMERGEETNISSGDANAPGLQIGRERRRLKSSDEKDKYLEQGRKRGQERPIRGQREPDHVPCLLCDSTNTKFLAYNNNKVSQPRYLCNSCRKTWTRGGTIYKKRRLGDSKREKRTAIAGLEKGSEINNTDDYKMVAHFVATMTDPECIKDSSCEMKSNGSENDKVNSGVEKSDEAKNTDGNEMVAQVEGKQEEKKHSSQDAESSARGDNHRGNADANAVTSGLEVGIGWQGMVRIGIGNSDDKEKDFEMRKNRRKGGQGQPLGAHPQEPDHPPCLRCNSTNTKFLYYNNNNHSQPRYMCYSCSKSWTHGGTIRESRGKKTGTVESSDKEKGIVVRSGPEKGANTNNTDGNEMVGKRNGSEESDQTKHNEKADGKAYVEHHTGKPKIGRGQKGRKRKRGESSEHNGDDDTLIKKVKEVSCGGKAQVVGRILRSRTLATNGVEKTVGVGLAEGVLGVTGRKEADVSAKNSHEIENCHSVQLIDRQKKKVKGKVQGKSGPLKAISSARQKLVGFRENGDILKSKKVSRGSKFLDNGKHNRLASKLRHSGQKFIVKQSKGSKQKEGGVCKRSTEKQVLRDRIMAMLTSAGWTIERRPRLGREEGREYFDAVYVSPEGRGLWSVTLAYKVLREQVQSGEADSRALAAFTPIPQEELSKLFRTTKKKLGLQKGLKGEREGANKKHKGVTQKKFKKNNAKRGTKQKSSDSEQDVPANTSQRGMQRSHRRERQNGKRYALVGRHSKKGLDPDSEGFVLYDGKRSLLSWMIDLGTVPLSGKVKYMNHRRTQVLLEGRITRDGIHCDCCNETFALAEFESHAGSKVTQPFENIYLESGSSLFQCLVDSWSKHDGSECVRVHSVDVNGGDPNDDTCNKCGDGGDLICCDGCPSTFHQNCLNIQKFPSGDWHCVYCSCKFCGMVGSTCQSGDATGSALLTCRLCEEKYHLLCIPANDAAHVDSDRPSFCGEKCQEVFERLQALLGVKNQLEEGYSWTLCRRSDVSPQTSLSCVPSKIECNSKLAVALSILDECFLPIVDPRSGINMIRNVVYSCGSNFTRLNYAGFFTAILERGDEIISAASIRFFSACIVVKFVAARMLRDKYCLNTRFQFSEYEEIVGHAFQLLMNLEGGLGMVAHCVVGMPWSFYVRVKRRVDEIHGNHLAEMPFIGTRHIYRRQGMCRRLLNAIELALCSLNVEKLVIPAISELLQTWTSVFGFMPLEESNKKEMKHMNMIVFPGVDMLEKPLLRKKFGGESLISTAGTISMECRIEQKTSYAPGKSDIAASEYDASDVTCETVNFQDLTIEKCTHDNQECEKTQNKDSESSGGDALQLDLQRTVEELNKQESAQKLSHVSTIMSDATQLGGSLDAKRKEGADHELNGEVKAVYLSAEIMTQPQDATLSYSKEDVAQIHEPEIVSSVYNNCCPLGGAFDDATKPTSQASHSRGLCKSSGCHSGVDEYDTTVVNKVDALNHVVEVGQTSMVTVKDIHEQIEEFAAAHSDSCSIDLNSVPNRPQASIHCSKESESGCQSLVANEEFQHILRVQNTNVDGKQKIMFALTSIKGIGRRFANIVCKKADIDMNKRAGELSNQEIDNLMTIVANPRQFKIPDWFLNRKKDYKDGKFSQVTSNALDMKLRDDLERLKKIRNHRGLRHYWGLRVRGQHTKTTGRRGKTVGVSKKR</sequence>
<evidence type="ECO:0000313" key="16">
    <source>
        <dbReference type="Proteomes" id="UP000626092"/>
    </source>
</evidence>
<dbReference type="GO" id="GO:0003723">
    <property type="term" value="F:RNA binding"/>
    <property type="evidence" value="ECO:0007669"/>
    <property type="project" value="InterPro"/>
</dbReference>
<dbReference type="PROSITE" id="PS00646">
    <property type="entry name" value="RIBOSOMAL_S13_1"/>
    <property type="match status" value="1"/>
</dbReference>
<keyword evidence="16" id="KW-1185">Reference proteome</keyword>
<evidence type="ECO:0000313" key="15">
    <source>
        <dbReference type="EMBL" id="KAF7121122.1"/>
    </source>
</evidence>
<dbReference type="Gene3D" id="3.30.40.10">
    <property type="entry name" value="Zinc/RING finger domain, C3HC4 (zinc finger)"/>
    <property type="match status" value="1"/>
</dbReference>
<keyword evidence="8" id="KW-0689">Ribosomal protein</keyword>
<evidence type="ECO:0000256" key="6">
    <source>
        <dbReference type="ARBA" id="ARBA00022771"/>
    </source>
</evidence>
<dbReference type="InterPro" id="IPR032308">
    <property type="entry name" value="TDBD"/>
</dbReference>
<proteinExistence type="inferred from homology"/>
<dbReference type="CDD" id="cd15532">
    <property type="entry name" value="PHD2_CHD_II"/>
    <property type="match status" value="1"/>
</dbReference>
<dbReference type="InterPro" id="IPR027437">
    <property type="entry name" value="Rbsml_uS13_C"/>
</dbReference>
<dbReference type="PANTHER" id="PTHR46309:SF1">
    <property type="entry name" value="PHD FINGER PROTEIN 12"/>
    <property type="match status" value="1"/>
</dbReference>
<keyword evidence="5" id="KW-0479">Metal-binding</keyword>
<dbReference type="Pfam" id="PF02701">
    <property type="entry name" value="Zn_ribbon_Dof"/>
    <property type="match status" value="3"/>
</dbReference>
<dbReference type="Gene3D" id="4.10.910.10">
    <property type="entry name" value="30s ribosomal protein s13, domain 2"/>
    <property type="match status" value="1"/>
</dbReference>
<dbReference type="GO" id="GO:0006357">
    <property type="term" value="P:regulation of transcription by RNA polymerase II"/>
    <property type="evidence" value="ECO:0007669"/>
    <property type="project" value="TreeGrafter"/>
</dbReference>
<evidence type="ECO:0000259" key="14">
    <source>
        <dbReference type="PROSITE" id="PS50884"/>
    </source>
</evidence>
<dbReference type="InterPro" id="IPR013083">
    <property type="entry name" value="Znf_RING/FYVE/PHD"/>
</dbReference>
<dbReference type="InterPro" id="IPR001965">
    <property type="entry name" value="Znf_PHD"/>
</dbReference>
<evidence type="ECO:0000256" key="7">
    <source>
        <dbReference type="ARBA" id="ARBA00022833"/>
    </source>
</evidence>
<feature type="region of interest" description="Disordered" evidence="12">
    <location>
        <begin position="363"/>
        <end position="385"/>
    </location>
</feature>
<evidence type="ECO:0000256" key="2">
    <source>
        <dbReference type="ARBA" id="ARBA00004496"/>
    </source>
</evidence>
<dbReference type="Pfam" id="PF16135">
    <property type="entry name" value="TDBD"/>
    <property type="match status" value="1"/>
</dbReference>